<dbReference type="PANTHER" id="PTHR34438:SF1">
    <property type="entry name" value="CHROMOSOME 2 OPEN READING FRAME 81"/>
    <property type="match status" value="1"/>
</dbReference>
<comment type="caution">
    <text evidence="2">The sequence shown here is derived from an EMBL/GenBank/DDBJ whole genome shotgun (WGS) entry which is preliminary data.</text>
</comment>
<evidence type="ECO:0000256" key="1">
    <source>
        <dbReference type="SAM" id="MobiDB-lite"/>
    </source>
</evidence>
<keyword evidence="3" id="KW-1185">Reference proteome</keyword>
<feature type="region of interest" description="Disordered" evidence="1">
    <location>
        <begin position="550"/>
        <end position="577"/>
    </location>
</feature>
<dbReference type="OrthoDB" id="193650at2759"/>
<feature type="compositionally biased region" description="Basic and acidic residues" evidence="1">
    <location>
        <begin position="1"/>
        <end position="20"/>
    </location>
</feature>
<accession>A0A8J6B075</accession>
<name>A0A8J6B075_GALPY</name>
<reference evidence="2" key="1">
    <citation type="journal article" date="2021" name="Evol. Appl.">
        <title>The genome of the Pyrenean desman and the effects of bottlenecks and inbreeding on the genomic landscape of an endangered species.</title>
        <authorList>
            <person name="Escoda L."/>
            <person name="Castresana J."/>
        </authorList>
    </citation>
    <scope>NUCLEOTIDE SEQUENCE</scope>
    <source>
        <strain evidence="2">IBE-C5619</strain>
    </source>
</reference>
<feature type="compositionally biased region" description="Basic and acidic residues" evidence="1">
    <location>
        <begin position="494"/>
        <end position="503"/>
    </location>
</feature>
<dbReference type="Proteomes" id="UP000700334">
    <property type="component" value="Unassembled WGS sequence"/>
</dbReference>
<sequence length="604" mass="65650">RQERQARDRGVTRSKAEKARPPTVPVPQVDIVPGRLNEAEWMALAAVEEGEDVVVDILDELLTRVMDSAFKVYLTRQCIPFTINQAREAMLQIIEWRFLGRDEGEFAVAEDPTWAEDEEPSACTTDAWAQGSVPVLHAPTSPGLEETFQSEDQESMDHITLARSWMGRGSQELTPELTTNRGPPPTPEQFLEAGPGGSLGERDDLSKDLQPSDRPLMATLPLPAEPTPAGSRQPSRDLSQPASPQASTARARSLSSQFSLKDLYFCASGTDAIGDLQEPQKEEVPGAASRKSVSCPSVGGPLELSPGASVSPPRPPRAAPRRSGLHHRVGRKAGLARLDPARLPRHWVRPLSEILVPDSEARPIEAARGRQRSGKKETPAEPQALIPSARGSPKVFVPLSRGVPFCTLDLGPKRQLSSSSLGLPSPGFGSKLPFPSPGLCFLDTHPAFPDRARSPSPKLWPSAKWPSGLEGEAELLAELWAGRTRIPPQGLDSGRQKDQDPHRWPHPAPPILEATSQVMWKPMLMPEAVTLAPGVSLWNPATQVLLNSAEPQQEGKEGSSPLLNEQHPIQTVAPKPQVTVAQIMRDSTPKEWSLPAKHLPHSEP</sequence>
<feature type="compositionally biased region" description="Polar residues" evidence="1">
    <location>
        <begin position="171"/>
        <end position="181"/>
    </location>
</feature>
<dbReference type="InterPro" id="IPR028042">
    <property type="entry name" value="DUF4639"/>
</dbReference>
<dbReference type="AlphaFoldDB" id="A0A8J6B075"/>
<dbReference type="EMBL" id="JAGFMF010011626">
    <property type="protein sequence ID" value="KAG8518734.1"/>
    <property type="molecule type" value="Genomic_DNA"/>
</dbReference>
<feature type="region of interest" description="Disordered" evidence="1">
    <location>
        <begin position="1"/>
        <end position="25"/>
    </location>
</feature>
<feature type="non-terminal residue" evidence="2">
    <location>
        <position position="604"/>
    </location>
</feature>
<protein>
    <submittedName>
        <fullName evidence="2">Uncharacterized protein</fullName>
    </submittedName>
</protein>
<feature type="compositionally biased region" description="Basic and acidic residues" evidence="1">
    <location>
        <begin position="362"/>
        <end position="379"/>
    </location>
</feature>
<dbReference type="Pfam" id="PF15479">
    <property type="entry name" value="DUF4639"/>
    <property type="match status" value="1"/>
</dbReference>
<feature type="compositionally biased region" description="Polar residues" evidence="1">
    <location>
        <begin position="230"/>
        <end position="253"/>
    </location>
</feature>
<gene>
    <name evidence="2" type="ORF">J0S82_000972</name>
</gene>
<organism evidence="2 3">
    <name type="scientific">Galemys pyrenaicus</name>
    <name type="common">Iberian desman</name>
    <name type="synonym">Pyrenean desman</name>
    <dbReference type="NCBI Taxonomy" id="202257"/>
    <lineage>
        <taxon>Eukaryota</taxon>
        <taxon>Metazoa</taxon>
        <taxon>Chordata</taxon>
        <taxon>Craniata</taxon>
        <taxon>Vertebrata</taxon>
        <taxon>Euteleostomi</taxon>
        <taxon>Mammalia</taxon>
        <taxon>Eutheria</taxon>
        <taxon>Laurasiatheria</taxon>
        <taxon>Eulipotyphla</taxon>
        <taxon>Talpidae</taxon>
        <taxon>Galemys</taxon>
    </lineage>
</organism>
<feature type="compositionally biased region" description="Basic and acidic residues" evidence="1">
    <location>
        <begin position="200"/>
        <end position="211"/>
    </location>
</feature>
<dbReference type="PANTHER" id="PTHR34438">
    <property type="entry name" value="SI:DKEY-97L20.6"/>
    <property type="match status" value="1"/>
</dbReference>
<proteinExistence type="predicted"/>
<feature type="compositionally biased region" description="Basic residues" evidence="1">
    <location>
        <begin position="319"/>
        <end position="331"/>
    </location>
</feature>
<evidence type="ECO:0000313" key="2">
    <source>
        <dbReference type="EMBL" id="KAG8518734.1"/>
    </source>
</evidence>
<feature type="region of interest" description="Disordered" evidence="1">
    <location>
        <begin position="165"/>
        <end position="253"/>
    </location>
</feature>
<evidence type="ECO:0000313" key="3">
    <source>
        <dbReference type="Proteomes" id="UP000700334"/>
    </source>
</evidence>
<feature type="region of interest" description="Disordered" evidence="1">
    <location>
        <begin position="485"/>
        <end position="507"/>
    </location>
</feature>
<feature type="region of interest" description="Disordered" evidence="1">
    <location>
        <begin position="362"/>
        <end position="386"/>
    </location>
</feature>
<feature type="region of interest" description="Disordered" evidence="1">
    <location>
        <begin position="278"/>
        <end position="337"/>
    </location>
</feature>